<dbReference type="Proteomes" id="UP000017944">
    <property type="component" value="Unassembled WGS sequence"/>
</dbReference>
<name>A0A090NH44_SHIDY</name>
<reference evidence="1 2" key="1">
    <citation type="submission" date="2013-10" db="EMBL/GenBank/DDBJ databases">
        <title>Draft genomes and the virulence plasmids of Sd1617 vaccine constructs: WRSd3 and WRSd5.</title>
        <authorList>
            <person name="Aksomboon Vongsawan A."/>
            <person name="Venkatesan M.M."/>
            <person name="Vaisvil B."/>
            <person name="Emel G."/>
            <person name="Kepatral V."/>
            <person name="Sethabutr O."/>
            <person name="Serichantalergs O."/>
            <person name="Mason C."/>
        </authorList>
    </citation>
    <scope>NUCLEOTIDE SEQUENCE [LARGE SCALE GENOMIC DNA]</scope>
    <source>
        <strain evidence="1 2">WRSd3</strain>
    </source>
</reference>
<evidence type="ECO:0000313" key="2">
    <source>
        <dbReference type="Proteomes" id="UP000017944"/>
    </source>
</evidence>
<proteinExistence type="predicted"/>
<accession>A0A090NH44</accession>
<protein>
    <submittedName>
        <fullName evidence="1">Uncharacterized protein</fullName>
    </submittedName>
</protein>
<sequence>MLRSGESRQQITDYPEMRFSLARHMRKMSGRLKKDSDACAFIF</sequence>
<gene>
    <name evidence="1" type="ORF">WRSd3_02243</name>
</gene>
<organism evidence="1 2">
    <name type="scientific">Shigella dysenteriae WRSd3</name>
    <dbReference type="NCBI Taxonomy" id="1401327"/>
    <lineage>
        <taxon>Bacteria</taxon>
        <taxon>Pseudomonadati</taxon>
        <taxon>Pseudomonadota</taxon>
        <taxon>Gammaproteobacteria</taxon>
        <taxon>Enterobacterales</taxon>
        <taxon>Enterobacteriaceae</taxon>
        <taxon>Shigella</taxon>
    </lineage>
</organism>
<evidence type="ECO:0000313" key="1">
    <source>
        <dbReference type="EMBL" id="ESU79284.1"/>
    </source>
</evidence>
<dbReference type="EMBL" id="AXUT01000176">
    <property type="protein sequence ID" value="ESU79284.1"/>
    <property type="molecule type" value="Genomic_DNA"/>
</dbReference>
<dbReference type="AlphaFoldDB" id="A0A090NH44"/>
<comment type="caution">
    <text evidence="1">The sequence shown here is derived from an EMBL/GenBank/DDBJ whole genome shotgun (WGS) entry which is preliminary data.</text>
</comment>